<dbReference type="EMBL" id="CM042018">
    <property type="protein sequence ID" value="KAI3826725.1"/>
    <property type="molecule type" value="Genomic_DNA"/>
</dbReference>
<evidence type="ECO:0000313" key="2">
    <source>
        <dbReference type="Proteomes" id="UP001056120"/>
    </source>
</evidence>
<reference evidence="2" key="1">
    <citation type="journal article" date="2022" name="Mol. Ecol. Resour.">
        <title>The genomes of chicory, endive, great burdock and yacon provide insights into Asteraceae palaeo-polyploidization history and plant inulin production.</title>
        <authorList>
            <person name="Fan W."/>
            <person name="Wang S."/>
            <person name="Wang H."/>
            <person name="Wang A."/>
            <person name="Jiang F."/>
            <person name="Liu H."/>
            <person name="Zhao H."/>
            <person name="Xu D."/>
            <person name="Zhang Y."/>
        </authorList>
    </citation>
    <scope>NUCLEOTIDE SEQUENCE [LARGE SCALE GENOMIC DNA]</scope>
    <source>
        <strain evidence="2">cv. Yunnan</strain>
    </source>
</reference>
<organism evidence="1 2">
    <name type="scientific">Smallanthus sonchifolius</name>
    <dbReference type="NCBI Taxonomy" id="185202"/>
    <lineage>
        <taxon>Eukaryota</taxon>
        <taxon>Viridiplantae</taxon>
        <taxon>Streptophyta</taxon>
        <taxon>Embryophyta</taxon>
        <taxon>Tracheophyta</taxon>
        <taxon>Spermatophyta</taxon>
        <taxon>Magnoliopsida</taxon>
        <taxon>eudicotyledons</taxon>
        <taxon>Gunneridae</taxon>
        <taxon>Pentapetalae</taxon>
        <taxon>asterids</taxon>
        <taxon>campanulids</taxon>
        <taxon>Asterales</taxon>
        <taxon>Asteraceae</taxon>
        <taxon>Asteroideae</taxon>
        <taxon>Heliantheae alliance</taxon>
        <taxon>Millerieae</taxon>
        <taxon>Smallanthus</taxon>
    </lineage>
</organism>
<keyword evidence="2" id="KW-1185">Reference proteome</keyword>
<gene>
    <name evidence="1" type="ORF">L1987_00777</name>
</gene>
<dbReference type="Proteomes" id="UP001056120">
    <property type="component" value="Linkage Group LG01"/>
</dbReference>
<comment type="caution">
    <text evidence="1">The sequence shown here is derived from an EMBL/GenBank/DDBJ whole genome shotgun (WGS) entry which is preliminary data.</text>
</comment>
<evidence type="ECO:0000313" key="1">
    <source>
        <dbReference type="EMBL" id="KAI3826725.1"/>
    </source>
</evidence>
<protein>
    <submittedName>
        <fullName evidence="1">Uncharacterized protein</fullName>
    </submittedName>
</protein>
<sequence>MESMLGFFVGLSVDDSVSRSQGYLVVLADIGDLLDDSSALSINHYFELSDAQQEHVLAVESFAAALKIENSLI</sequence>
<reference evidence="1 2" key="2">
    <citation type="journal article" date="2022" name="Mol. Ecol. Resour.">
        <title>The genomes of chicory, endive, great burdock and yacon provide insights into Asteraceae paleo-polyploidization history and plant inulin production.</title>
        <authorList>
            <person name="Fan W."/>
            <person name="Wang S."/>
            <person name="Wang H."/>
            <person name="Wang A."/>
            <person name="Jiang F."/>
            <person name="Liu H."/>
            <person name="Zhao H."/>
            <person name="Xu D."/>
            <person name="Zhang Y."/>
        </authorList>
    </citation>
    <scope>NUCLEOTIDE SEQUENCE [LARGE SCALE GENOMIC DNA]</scope>
    <source>
        <strain evidence="2">cv. Yunnan</strain>
        <tissue evidence="1">Leaves</tissue>
    </source>
</reference>
<proteinExistence type="predicted"/>
<accession>A0ACB9K334</accession>
<name>A0ACB9K334_9ASTR</name>